<name>A0A1F8F876_9BACT</name>
<sequence length="121" mass="13363">MHFPGELEVLSSGSGGLDCAILARPPLEAASLVGGQFIEREGGICQASSNREELGVCGKVRFPRELFRPMNETEKTLAGMFLKSGICYTRGTLKLQAERIGEPMELVIKRRPILVPDYVYY</sequence>
<organism evidence="1 2">
    <name type="scientific">Candidatus Yanofskybacteria bacterium RIFCSPHIGHO2_02_FULL_41_11</name>
    <dbReference type="NCBI Taxonomy" id="1802675"/>
    <lineage>
        <taxon>Bacteria</taxon>
        <taxon>Candidatus Yanofskyibacteriota</taxon>
    </lineage>
</organism>
<evidence type="ECO:0000313" key="2">
    <source>
        <dbReference type="Proteomes" id="UP000177167"/>
    </source>
</evidence>
<dbReference type="EMBL" id="MGJP01000037">
    <property type="protein sequence ID" value="OGN09352.1"/>
    <property type="molecule type" value="Genomic_DNA"/>
</dbReference>
<dbReference type="Proteomes" id="UP000177167">
    <property type="component" value="Unassembled WGS sequence"/>
</dbReference>
<protein>
    <submittedName>
        <fullName evidence="1">Uncharacterized protein</fullName>
    </submittedName>
</protein>
<proteinExistence type="predicted"/>
<gene>
    <name evidence="1" type="ORF">A3J46_04825</name>
</gene>
<dbReference type="AlphaFoldDB" id="A0A1F8F876"/>
<comment type="caution">
    <text evidence="1">The sequence shown here is derived from an EMBL/GenBank/DDBJ whole genome shotgun (WGS) entry which is preliminary data.</text>
</comment>
<reference evidence="1 2" key="1">
    <citation type="journal article" date="2016" name="Nat. Commun.">
        <title>Thousands of microbial genomes shed light on interconnected biogeochemical processes in an aquifer system.</title>
        <authorList>
            <person name="Anantharaman K."/>
            <person name="Brown C.T."/>
            <person name="Hug L.A."/>
            <person name="Sharon I."/>
            <person name="Castelle C.J."/>
            <person name="Probst A.J."/>
            <person name="Thomas B.C."/>
            <person name="Singh A."/>
            <person name="Wilkins M.J."/>
            <person name="Karaoz U."/>
            <person name="Brodie E.L."/>
            <person name="Williams K.H."/>
            <person name="Hubbard S.S."/>
            <person name="Banfield J.F."/>
        </authorList>
    </citation>
    <scope>NUCLEOTIDE SEQUENCE [LARGE SCALE GENOMIC DNA]</scope>
</reference>
<evidence type="ECO:0000313" key="1">
    <source>
        <dbReference type="EMBL" id="OGN09352.1"/>
    </source>
</evidence>
<accession>A0A1F8F876</accession>